<evidence type="ECO:0000313" key="10">
    <source>
        <dbReference type="Proteomes" id="UP001048976"/>
    </source>
</evidence>
<dbReference type="InterPro" id="IPR029043">
    <property type="entry name" value="GcvT/YgfZ_C"/>
</dbReference>
<evidence type="ECO:0000313" key="9">
    <source>
        <dbReference type="EMBL" id="MBV4452335.1"/>
    </source>
</evidence>
<dbReference type="GO" id="GO:0004047">
    <property type="term" value="F:aminomethyltransferase activity"/>
    <property type="evidence" value="ECO:0007669"/>
    <property type="project" value="UniProtKB-EC"/>
</dbReference>
<comment type="catalytic activity">
    <reaction evidence="6">
        <text>N(6)-[(R)-S(8)-aminomethyldihydrolipoyl]-L-lysyl-[protein] + (6S)-5,6,7,8-tetrahydrofolate = N(6)-[(R)-dihydrolipoyl]-L-lysyl-[protein] + (6R)-5,10-methylene-5,6,7,8-tetrahydrofolate + NH4(+)</text>
        <dbReference type="Rhea" id="RHEA:16945"/>
        <dbReference type="Rhea" id="RHEA-COMP:10475"/>
        <dbReference type="Rhea" id="RHEA-COMP:10492"/>
        <dbReference type="ChEBI" id="CHEBI:15636"/>
        <dbReference type="ChEBI" id="CHEBI:28938"/>
        <dbReference type="ChEBI" id="CHEBI:57453"/>
        <dbReference type="ChEBI" id="CHEBI:83100"/>
        <dbReference type="ChEBI" id="CHEBI:83143"/>
        <dbReference type="EC" id="2.1.2.10"/>
    </reaction>
</comment>
<dbReference type="RefSeq" id="WP_169375982.1">
    <property type="nucleotide sequence ID" value="NZ_JAHSTY010000001.1"/>
</dbReference>
<reference evidence="9" key="1">
    <citation type="submission" date="2021-06" db="EMBL/GenBank/DDBJ databases">
        <title>Updating the genus Pseudomonas: Description of 43 new species and partition of the Pseudomonas putida group.</title>
        <authorList>
            <person name="Girard L."/>
            <person name="Lood C."/>
            <person name="Vandamme P."/>
            <person name="Rokni-Zadeh H."/>
            <person name="Van Noort V."/>
            <person name="Hofte M."/>
            <person name="Lavigne R."/>
            <person name="De Mot R."/>
        </authorList>
    </citation>
    <scope>NUCLEOTIDE SEQUENCE</scope>
    <source>
        <strain evidence="9">SWRI103</strain>
    </source>
</reference>
<dbReference type="PANTHER" id="PTHR43757">
    <property type="entry name" value="AMINOMETHYLTRANSFERASE"/>
    <property type="match status" value="1"/>
</dbReference>
<feature type="domain" description="GCVT N-terminal" evidence="7">
    <location>
        <begin position="11"/>
        <end position="261"/>
    </location>
</feature>
<keyword evidence="4 9" id="KW-0808">Transferase</keyword>
<keyword evidence="10" id="KW-1185">Reference proteome</keyword>
<dbReference type="InterPro" id="IPR006222">
    <property type="entry name" value="GCVT_N"/>
</dbReference>
<evidence type="ECO:0000256" key="1">
    <source>
        <dbReference type="ARBA" id="ARBA00008609"/>
    </source>
</evidence>
<dbReference type="InterPro" id="IPR006223">
    <property type="entry name" value="GcvT"/>
</dbReference>
<dbReference type="PANTHER" id="PTHR43757:SF2">
    <property type="entry name" value="AMINOMETHYLTRANSFERASE, MITOCHONDRIAL"/>
    <property type="match status" value="1"/>
</dbReference>
<evidence type="ECO:0000259" key="7">
    <source>
        <dbReference type="Pfam" id="PF01571"/>
    </source>
</evidence>
<comment type="similarity">
    <text evidence="1">Belongs to the GcvT family.</text>
</comment>
<dbReference type="SUPFAM" id="SSF101790">
    <property type="entry name" value="Aminomethyltransferase beta-barrel domain"/>
    <property type="match status" value="1"/>
</dbReference>
<dbReference type="NCBIfam" id="TIGR00528">
    <property type="entry name" value="gcvT"/>
    <property type="match status" value="1"/>
</dbReference>
<dbReference type="NCBIfam" id="NF010093">
    <property type="entry name" value="PRK13579.1"/>
    <property type="match status" value="1"/>
</dbReference>
<dbReference type="Proteomes" id="UP001048976">
    <property type="component" value="Unassembled WGS sequence"/>
</dbReference>
<evidence type="ECO:0000256" key="6">
    <source>
        <dbReference type="ARBA" id="ARBA00047665"/>
    </source>
</evidence>
<protein>
    <recommendedName>
        <fullName evidence="2">aminomethyltransferase</fullName>
        <ecNumber evidence="2">2.1.2.10</ecNumber>
    </recommendedName>
    <alternativeName>
        <fullName evidence="5">Glycine cleavage system T protein</fullName>
    </alternativeName>
</protein>
<dbReference type="EC" id="2.1.2.10" evidence="2"/>
<evidence type="ECO:0000256" key="4">
    <source>
        <dbReference type="ARBA" id="ARBA00022679"/>
    </source>
</evidence>
<dbReference type="Gene3D" id="3.30.1360.120">
    <property type="entry name" value="Probable tRNA modification gtpase trme, domain 1"/>
    <property type="match status" value="1"/>
</dbReference>
<proteinExistence type="inferred from homology"/>
<feature type="domain" description="Aminomethyltransferase C-terminal" evidence="8">
    <location>
        <begin position="289"/>
        <end position="367"/>
    </location>
</feature>
<evidence type="ECO:0000256" key="2">
    <source>
        <dbReference type="ARBA" id="ARBA00012616"/>
    </source>
</evidence>
<name>A0ABS6NVU2_9PSED</name>
<evidence type="ECO:0000256" key="5">
    <source>
        <dbReference type="ARBA" id="ARBA00031395"/>
    </source>
</evidence>
<dbReference type="PIRSF" id="PIRSF006487">
    <property type="entry name" value="GcvT"/>
    <property type="match status" value="1"/>
</dbReference>
<dbReference type="Gene3D" id="2.40.30.110">
    <property type="entry name" value="Aminomethyltransferase beta-barrel domains"/>
    <property type="match status" value="1"/>
</dbReference>
<dbReference type="Gene3D" id="4.10.1250.10">
    <property type="entry name" value="Aminomethyltransferase fragment"/>
    <property type="match status" value="1"/>
</dbReference>
<dbReference type="InterPro" id="IPR027266">
    <property type="entry name" value="TrmE/GcvT-like"/>
</dbReference>
<keyword evidence="3" id="KW-0032">Aminotransferase</keyword>
<dbReference type="EMBL" id="JAHSTY010000001">
    <property type="protein sequence ID" value="MBV4452335.1"/>
    <property type="molecule type" value="Genomic_DNA"/>
</dbReference>
<evidence type="ECO:0000259" key="8">
    <source>
        <dbReference type="Pfam" id="PF08669"/>
    </source>
</evidence>
<accession>A0ABS6NVU2</accession>
<dbReference type="InterPro" id="IPR028896">
    <property type="entry name" value="GcvT/YgfZ/DmdA"/>
</dbReference>
<organism evidence="9 10">
    <name type="scientific">Pseudomonas azadiae</name>
    <dbReference type="NCBI Taxonomy" id="2843612"/>
    <lineage>
        <taxon>Bacteria</taxon>
        <taxon>Pseudomonadati</taxon>
        <taxon>Pseudomonadota</taxon>
        <taxon>Gammaproteobacteria</taxon>
        <taxon>Pseudomonadales</taxon>
        <taxon>Pseudomonadaceae</taxon>
        <taxon>Pseudomonas</taxon>
    </lineage>
</organism>
<dbReference type="Pfam" id="PF01571">
    <property type="entry name" value="GCV_T"/>
    <property type="match status" value="1"/>
</dbReference>
<dbReference type="SUPFAM" id="SSF103025">
    <property type="entry name" value="Folate-binding domain"/>
    <property type="match status" value="1"/>
</dbReference>
<sequence>MSTETLLKTPLHALHLELGARMVPFAGYDMPVQYPLGVMKEHQHTRDQAGLFDVSHMGQIRLTGANAAKALETLVPVDIIDLPVGMQRYAMFTNDQGGILDDLMVANLGNDELFLVVNAACKDQDLAHLRQHIGDQCSIEPLFEERALLALQGPAAVKVLARLAPEVTRMTFMQFTPLRLLGVDCYVSRSGYTGEDGFEISVPAANAESLARSLLAETEVQAIGLGARDSLRLEAGLCLYGHDMNTDTTPIEASLLWAISKARRADGARAGGFPGADKIFTQQQTGVSRKRVGLLPQERTPVREGAEIVDADGTVIGSVCSGGFGPSLGAPLAMGYLDSAFIALDTEVSALVRGKKVPLRVSKMPFVPQRYYRG</sequence>
<evidence type="ECO:0000256" key="3">
    <source>
        <dbReference type="ARBA" id="ARBA00022576"/>
    </source>
</evidence>
<comment type="caution">
    <text evidence="9">The sequence shown here is derived from an EMBL/GenBank/DDBJ whole genome shotgun (WGS) entry which is preliminary data.</text>
</comment>
<dbReference type="NCBIfam" id="NF001567">
    <property type="entry name" value="PRK00389.1"/>
    <property type="match status" value="1"/>
</dbReference>
<dbReference type="Gene3D" id="3.30.70.1400">
    <property type="entry name" value="Aminomethyltransferase beta-barrel domains"/>
    <property type="match status" value="1"/>
</dbReference>
<gene>
    <name evidence="9" type="primary">gcvT</name>
    <name evidence="9" type="ORF">KVG91_06940</name>
</gene>
<dbReference type="InterPro" id="IPR013977">
    <property type="entry name" value="GcvT_C"/>
</dbReference>
<dbReference type="Pfam" id="PF08669">
    <property type="entry name" value="GCV_T_C"/>
    <property type="match status" value="1"/>
</dbReference>